<name>A0ABS3RW37_9ACTN</name>
<sequence>MSILKPEGSLTLGAATAAVVYAAYTFNLPNVATMTATLPHDSNIDSARKRAAWTSAGAVIVVSALAKDKTIFVLGGLTLVALDWHARHANGIHPETGKTVAATPKSYMPAQQVAEAPATPSYAGFAM</sequence>
<gene>
    <name evidence="1" type="ORF">J4709_25640</name>
</gene>
<protein>
    <submittedName>
        <fullName evidence="1">Uncharacterized protein</fullName>
    </submittedName>
</protein>
<comment type="caution">
    <text evidence="1">The sequence shown here is derived from an EMBL/GenBank/DDBJ whole genome shotgun (WGS) entry which is preliminary data.</text>
</comment>
<evidence type="ECO:0000313" key="1">
    <source>
        <dbReference type="EMBL" id="MBO2460972.1"/>
    </source>
</evidence>
<accession>A0ABS3RW37</accession>
<proteinExistence type="predicted"/>
<evidence type="ECO:0000313" key="2">
    <source>
        <dbReference type="Proteomes" id="UP000680206"/>
    </source>
</evidence>
<dbReference type="Proteomes" id="UP000680206">
    <property type="component" value="Unassembled WGS sequence"/>
</dbReference>
<organism evidence="1 2">
    <name type="scientific">Actinomadura violacea</name>
    <dbReference type="NCBI Taxonomy" id="2819934"/>
    <lineage>
        <taxon>Bacteria</taxon>
        <taxon>Bacillati</taxon>
        <taxon>Actinomycetota</taxon>
        <taxon>Actinomycetes</taxon>
        <taxon>Streptosporangiales</taxon>
        <taxon>Thermomonosporaceae</taxon>
        <taxon>Actinomadura</taxon>
    </lineage>
</organism>
<dbReference type="RefSeq" id="WP_208244357.1">
    <property type="nucleotide sequence ID" value="NZ_JAGEPF010000016.1"/>
</dbReference>
<dbReference type="EMBL" id="JAGEPF010000016">
    <property type="protein sequence ID" value="MBO2460972.1"/>
    <property type="molecule type" value="Genomic_DNA"/>
</dbReference>
<reference evidence="1 2" key="1">
    <citation type="submission" date="2021-03" db="EMBL/GenBank/DDBJ databases">
        <title>Actinomadura violae sp. nov., isolated from lichen in Thailand.</title>
        <authorList>
            <person name="Kanchanasin P."/>
            <person name="Saeng-In P."/>
            <person name="Phongsopitanun W."/>
            <person name="Yuki M."/>
            <person name="Kudo T."/>
            <person name="Ohkuma M."/>
            <person name="Tanasupawat S."/>
        </authorList>
    </citation>
    <scope>NUCLEOTIDE SEQUENCE [LARGE SCALE GENOMIC DNA]</scope>
    <source>
        <strain evidence="1 2">LCR2-06</strain>
    </source>
</reference>
<keyword evidence="2" id="KW-1185">Reference proteome</keyword>